<gene>
    <name evidence="1" type="ORF">GJ700_31815</name>
</gene>
<comment type="caution">
    <text evidence="1">The sequence shown here is derived from an EMBL/GenBank/DDBJ whole genome shotgun (WGS) entry which is preliminary data.</text>
</comment>
<dbReference type="Proteomes" id="UP000446768">
    <property type="component" value="Unassembled WGS sequence"/>
</dbReference>
<keyword evidence="2" id="KW-1185">Reference proteome</keyword>
<evidence type="ECO:0000313" key="1">
    <source>
        <dbReference type="EMBL" id="MRV76307.1"/>
    </source>
</evidence>
<evidence type="ECO:0000313" key="2">
    <source>
        <dbReference type="Proteomes" id="UP000446768"/>
    </source>
</evidence>
<dbReference type="RefSeq" id="WP_154381692.1">
    <property type="nucleotide sequence ID" value="NZ_WKJJ01000030.1"/>
</dbReference>
<proteinExistence type="predicted"/>
<dbReference type="EMBL" id="WKJJ01000030">
    <property type="protein sequence ID" value="MRV76307.1"/>
    <property type="molecule type" value="Genomic_DNA"/>
</dbReference>
<accession>A0A7X2LXK6</accession>
<name>A0A7X2LXK6_9BURK</name>
<organism evidence="1 2">
    <name type="scientific">Pseudoduganella rivuli</name>
    <dbReference type="NCBI Taxonomy" id="2666085"/>
    <lineage>
        <taxon>Bacteria</taxon>
        <taxon>Pseudomonadati</taxon>
        <taxon>Pseudomonadota</taxon>
        <taxon>Betaproteobacteria</taxon>
        <taxon>Burkholderiales</taxon>
        <taxon>Oxalobacteraceae</taxon>
        <taxon>Telluria group</taxon>
        <taxon>Pseudoduganella</taxon>
    </lineage>
</organism>
<sequence>MLNQISEISNEQLLELRLAVDELLEIRGLTLNVGELGEKLVLQHFNNTLGLPTLKEAPKGTKNVDALSKDGDRYSIKTALKAKKTGTIYPDSNNSEKQLFEYILIVTLSKKYDIQTIHRFSWEQFTQARSWDIRMNAWYIPISQKKLAMGERIL</sequence>
<dbReference type="AlphaFoldDB" id="A0A7X2LXK6"/>
<reference evidence="1 2" key="1">
    <citation type="submission" date="2019-11" db="EMBL/GenBank/DDBJ databases">
        <title>Novel species isolated from a subtropical stream in China.</title>
        <authorList>
            <person name="Lu H."/>
        </authorList>
    </citation>
    <scope>NUCLEOTIDE SEQUENCE [LARGE SCALE GENOMIC DNA]</scope>
    <source>
        <strain evidence="1 2">FT92W</strain>
    </source>
</reference>
<protein>
    <submittedName>
        <fullName evidence="1">Uncharacterized protein</fullName>
    </submittedName>
</protein>